<keyword evidence="10" id="KW-0802">TPR repeat</keyword>
<feature type="repeat" description="TPR" evidence="10">
    <location>
        <begin position="327"/>
        <end position="360"/>
    </location>
</feature>
<evidence type="ECO:0000256" key="10">
    <source>
        <dbReference type="PROSITE-ProRule" id="PRU00339"/>
    </source>
</evidence>
<evidence type="ECO:0000256" key="11">
    <source>
        <dbReference type="SAM" id="Phobius"/>
    </source>
</evidence>
<dbReference type="EMBL" id="CAOF01000130">
    <property type="protein sequence ID" value="CCO47834.1"/>
    <property type="molecule type" value="Genomic_DNA"/>
</dbReference>
<evidence type="ECO:0000256" key="4">
    <source>
        <dbReference type="ARBA" id="ARBA00022475"/>
    </source>
</evidence>
<protein>
    <submittedName>
        <fullName evidence="13">HemY porphyrin biosynthesis protein</fullName>
    </submittedName>
</protein>
<keyword evidence="4" id="KW-1003">Cell membrane</keyword>
<dbReference type="PROSITE" id="PS50005">
    <property type="entry name" value="TPR"/>
    <property type="match status" value="1"/>
</dbReference>
<dbReference type="AlphaFoldDB" id="A0AAV2VTC1"/>
<dbReference type="InterPro" id="IPR019734">
    <property type="entry name" value="TPR_rpt"/>
</dbReference>
<proteinExistence type="predicted"/>
<evidence type="ECO:0000313" key="14">
    <source>
        <dbReference type="Proteomes" id="UP000018211"/>
    </source>
</evidence>
<evidence type="ECO:0000256" key="1">
    <source>
        <dbReference type="ARBA" id="ARBA00002962"/>
    </source>
</evidence>
<dbReference type="Gene3D" id="1.25.40.10">
    <property type="entry name" value="Tetratricopeptide repeat domain"/>
    <property type="match status" value="1"/>
</dbReference>
<dbReference type="Proteomes" id="UP000018211">
    <property type="component" value="Unassembled WGS sequence"/>
</dbReference>
<dbReference type="InterPro" id="IPR011990">
    <property type="entry name" value="TPR-like_helical_dom_sf"/>
</dbReference>
<dbReference type="GO" id="GO:0042168">
    <property type="term" value="P:heme metabolic process"/>
    <property type="evidence" value="ECO:0007669"/>
    <property type="project" value="InterPro"/>
</dbReference>
<dbReference type="SMART" id="SM00028">
    <property type="entry name" value="TPR"/>
    <property type="match status" value="1"/>
</dbReference>
<keyword evidence="6 11" id="KW-0812">Transmembrane</keyword>
<keyword evidence="9" id="KW-0627">Porphyrin biosynthesis</keyword>
<comment type="pathway">
    <text evidence="3">Porphyrin-containing compound metabolism; protoheme biosynthesis.</text>
</comment>
<evidence type="ECO:0000259" key="12">
    <source>
        <dbReference type="Pfam" id="PF07219"/>
    </source>
</evidence>
<dbReference type="Pfam" id="PF07219">
    <property type="entry name" value="HemY_N"/>
    <property type="match status" value="1"/>
</dbReference>
<comment type="subcellular location">
    <subcellularLocation>
        <location evidence="2">Cell inner membrane</location>
        <topology evidence="2">Multi-pass membrane protein</topology>
    </subcellularLocation>
</comment>
<reference evidence="13 14" key="1">
    <citation type="journal article" date="2013" name="ISME J.">
        <title>Comparative genomics of pathogenic lineages of Vibrio nigripulchritudo identifies virulence-associated traits.</title>
        <authorList>
            <person name="Goudenege D."/>
            <person name="Labreuche Y."/>
            <person name="Krin E."/>
            <person name="Ansquer D."/>
            <person name="Mangenot S."/>
            <person name="Calteau A."/>
            <person name="Medigue C."/>
            <person name="Mazel D."/>
            <person name="Polz M.F."/>
            <person name="Le Roux F."/>
        </authorList>
    </citation>
    <scope>NUCLEOTIDE SEQUENCE [LARGE SCALE GENOMIC DNA]</scope>
    <source>
        <strain evidence="13 14">SOn1</strain>
    </source>
</reference>
<gene>
    <name evidence="13" type="ORF">VIBNISOn1_390001</name>
</gene>
<evidence type="ECO:0000256" key="8">
    <source>
        <dbReference type="ARBA" id="ARBA00023136"/>
    </source>
</evidence>
<sequence>MIRLIFLFIVLGVGLYAGTQFSGQQGYVLISIADKTIEMSVTTLVIFVVALLAALFGIEYLIKKVLYTSSATWNWFSVRKMKRARRYTNEGIIKLLEGDWKGAEKKVTRWANHHDMPILCYLVASEAAQGLGDKSKRDHYLELASKQENSDLAVELTRSKQQISDGQYELALDTLHDLKRKYTTNPVITELLKVVYSKLSLWDSLIELLPQLKKAKLIDQQEFDELTQKAQCGLLADVAQQKGSEGLLAYWNTLSRKARQNDVLLYCLLEQLIERKADSQAYIIVRDHLKKHSDDKLYALIAEMNLPDLHPAVVLLQGVLQKGGENAVVHSTLAQLLMRQENWSEAQHHFEQALKLRQDISDYAYLADVLEKQQLTQAAGDVSRKALSLMDNKPQ</sequence>
<name>A0AAV2VTC1_9VIBR</name>
<dbReference type="SUPFAM" id="SSF48452">
    <property type="entry name" value="TPR-like"/>
    <property type="match status" value="2"/>
</dbReference>
<feature type="domain" description="HemY N-terminal" evidence="12">
    <location>
        <begin position="26"/>
        <end position="131"/>
    </location>
</feature>
<dbReference type="RefSeq" id="WP_022612506.1">
    <property type="nucleotide sequence ID" value="NZ_LK391965.1"/>
</dbReference>
<evidence type="ECO:0000256" key="5">
    <source>
        <dbReference type="ARBA" id="ARBA00022519"/>
    </source>
</evidence>
<dbReference type="InterPro" id="IPR010817">
    <property type="entry name" value="HemY_N"/>
</dbReference>
<evidence type="ECO:0000256" key="3">
    <source>
        <dbReference type="ARBA" id="ARBA00004744"/>
    </source>
</evidence>
<comment type="function">
    <text evidence="1">Involved in a late step of protoheme IX synthesis.</text>
</comment>
<keyword evidence="8 11" id="KW-0472">Membrane</keyword>
<dbReference type="GO" id="GO:0005886">
    <property type="term" value="C:plasma membrane"/>
    <property type="evidence" value="ECO:0007669"/>
    <property type="project" value="UniProtKB-SubCell"/>
</dbReference>
<evidence type="ECO:0000256" key="9">
    <source>
        <dbReference type="ARBA" id="ARBA00023244"/>
    </source>
</evidence>
<dbReference type="NCBIfam" id="TIGR00540">
    <property type="entry name" value="TPR_hemY_coli"/>
    <property type="match status" value="1"/>
</dbReference>
<dbReference type="GO" id="GO:0006779">
    <property type="term" value="P:porphyrin-containing compound biosynthetic process"/>
    <property type="evidence" value="ECO:0007669"/>
    <property type="project" value="UniProtKB-KW"/>
</dbReference>
<keyword evidence="7 11" id="KW-1133">Transmembrane helix</keyword>
<comment type="caution">
    <text evidence="13">The sequence shown here is derived from an EMBL/GenBank/DDBJ whole genome shotgun (WGS) entry which is preliminary data.</text>
</comment>
<dbReference type="Pfam" id="PF14559">
    <property type="entry name" value="TPR_19"/>
    <property type="match status" value="1"/>
</dbReference>
<feature type="transmembrane region" description="Helical" evidence="11">
    <location>
        <begin position="39"/>
        <end position="62"/>
    </location>
</feature>
<evidence type="ECO:0000256" key="2">
    <source>
        <dbReference type="ARBA" id="ARBA00004429"/>
    </source>
</evidence>
<evidence type="ECO:0000313" key="13">
    <source>
        <dbReference type="EMBL" id="CCO47834.1"/>
    </source>
</evidence>
<accession>A0AAV2VTC1</accession>
<keyword evidence="5" id="KW-0997">Cell inner membrane</keyword>
<organism evidence="13 14">
    <name type="scientific">Vibrio nigripulchritudo SOn1</name>
    <dbReference type="NCBI Taxonomy" id="1238450"/>
    <lineage>
        <taxon>Bacteria</taxon>
        <taxon>Pseudomonadati</taxon>
        <taxon>Pseudomonadota</taxon>
        <taxon>Gammaproteobacteria</taxon>
        <taxon>Vibrionales</taxon>
        <taxon>Vibrionaceae</taxon>
        <taxon>Vibrio</taxon>
    </lineage>
</organism>
<evidence type="ECO:0000256" key="7">
    <source>
        <dbReference type="ARBA" id="ARBA00022989"/>
    </source>
</evidence>
<evidence type="ECO:0000256" key="6">
    <source>
        <dbReference type="ARBA" id="ARBA00022692"/>
    </source>
</evidence>
<dbReference type="InterPro" id="IPR005254">
    <property type="entry name" value="Heme_biosyn_assoc_TPR_pro"/>
</dbReference>